<dbReference type="Gene3D" id="2.130.10.130">
    <property type="entry name" value="Integrin alpha, N-terminal"/>
    <property type="match status" value="3"/>
</dbReference>
<evidence type="ECO:0000256" key="1">
    <source>
        <dbReference type="ARBA" id="ARBA00022729"/>
    </source>
</evidence>
<dbReference type="Pfam" id="PF07593">
    <property type="entry name" value="UnbV_ASPIC"/>
    <property type="match status" value="1"/>
</dbReference>
<dbReference type="PANTHER" id="PTHR16026:SF0">
    <property type="entry name" value="CARTILAGE ACIDIC PROTEIN 1"/>
    <property type="match status" value="1"/>
</dbReference>
<evidence type="ECO:0000256" key="2">
    <source>
        <dbReference type="SAM" id="MobiDB-lite"/>
    </source>
</evidence>
<dbReference type="InterPro" id="IPR027039">
    <property type="entry name" value="Crtac1"/>
</dbReference>
<dbReference type="InterPro" id="IPR013517">
    <property type="entry name" value="FG-GAP"/>
</dbReference>
<comment type="caution">
    <text evidence="4">The sequence shown here is derived from an EMBL/GenBank/DDBJ whole genome shotgun (WGS) entry which is preliminary data.</text>
</comment>
<organism evidence="4 5">
    <name type="scientific">Candidatus Curtissbacteria bacterium RIFOXYA1_FULL_41_14</name>
    <dbReference type="NCBI Taxonomy" id="1797737"/>
    <lineage>
        <taxon>Bacteria</taxon>
        <taxon>Candidatus Curtissiibacteriota</taxon>
    </lineage>
</organism>
<proteinExistence type="predicted"/>
<evidence type="ECO:0000313" key="5">
    <source>
        <dbReference type="Proteomes" id="UP000176751"/>
    </source>
</evidence>
<evidence type="ECO:0000313" key="4">
    <source>
        <dbReference type="EMBL" id="OGE02269.1"/>
    </source>
</evidence>
<gene>
    <name evidence="4" type="ORF">A2196_03745</name>
</gene>
<dbReference type="Proteomes" id="UP000176751">
    <property type="component" value="Unassembled WGS sequence"/>
</dbReference>
<dbReference type="InterPro" id="IPR028994">
    <property type="entry name" value="Integrin_alpha_N"/>
</dbReference>
<feature type="compositionally biased region" description="Pro residues" evidence="2">
    <location>
        <begin position="67"/>
        <end position="91"/>
    </location>
</feature>
<dbReference type="PANTHER" id="PTHR16026">
    <property type="entry name" value="CARTILAGE ACIDIC PROTEIN 1"/>
    <property type="match status" value="1"/>
</dbReference>
<dbReference type="STRING" id="1797737.A2196_03745"/>
<evidence type="ECO:0000259" key="3">
    <source>
        <dbReference type="Pfam" id="PF07593"/>
    </source>
</evidence>
<dbReference type="Pfam" id="PF13517">
    <property type="entry name" value="FG-GAP_3"/>
    <property type="match status" value="4"/>
</dbReference>
<feature type="domain" description="ASPIC/UnbV" evidence="3">
    <location>
        <begin position="500"/>
        <end position="565"/>
    </location>
</feature>
<sequence length="575" mass="61382">MGTSGDSSSDGYATYQVTKSSGFDDSYLSGGIMKVRVRTTGKTTGSLDVYQVTDFASLTITTGSDPSPSPSPSPNPSPTPVPTPTPTPDPSPVVSFTDATIQAGILVGSKLTWGLNWADYDSDGNVDLFVNRHFDLPVLYHSNGNGTFNDVSQQAGVRILTDRHGCAWGDYNADTFLDLYCSSGAQSGNGSKPNQLFKNNTDGTFTDVATELGVVDGPGRGRSVNWFDYDGDGFLDLYMANFMRNGYPSRLFRQDDNGSFSDVASVAGVAITDYLRSSSWSDYNGDGKPDLLVAAGGRLYLHKNRGDGTFTSNSASEAKLTSDKNFGGAWGDFDNDGDQDLFVSRLYGISSTSYQNNPSILYQNNGDGTFHDVTASSGIAVSMANLGQWGDYDNDGDLDLFVVNGRDRNTGNNVADSLYMNNSDGTFTDVADLAEVAGPTSGNGDSAAWADYNKDGFLDLLVTNGAEGTAPGPVALYKNSGNNNHWLELKLKSIGKNTFGYGAKITITADGKTQFRELTDQVVQYGQNDQIVHFGLGSVSNIDAISIKWPNGTVQQLTNLPADQIRTVLLETGNP</sequence>
<dbReference type="InterPro" id="IPR011519">
    <property type="entry name" value="UnbV_ASPIC"/>
</dbReference>
<name>A0A1F5HDY1_9BACT</name>
<feature type="region of interest" description="Disordered" evidence="2">
    <location>
        <begin position="60"/>
        <end position="91"/>
    </location>
</feature>
<dbReference type="AlphaFoldDB" id="A0A1F5HDY1"/>
<protein>
    <recommendedName>
        <fullName evidence="3">ASPIC/UnbV domain-containing protein</fullName>
    </recommendedName>
</protein>
<dbReference type="SUPFAM" id="SSF69318">
    <property type="entry name" value="Integrin alpha N-terminal domain"/>
    <property type="match status" value="1"/>
</dbReference>
<keyword evidence="1" id="KW-0732">Signal</keyword>
<accession>A0A1F5HDY1</accession>
<reference evidence="4 5" key="1">
    <citation type="journal article" date="2016" name="Nat. Commun.">
        <title>Thousands of microbial genomes shed light on interconnected biogeochemical processes in an aquifer system.</title>
        <authorList>
            <person name="Anantharaman K."/>
            <person name="Brown C.T."/>
            <person name="Hug L.A."/>
            <person name="Sharon I."/>
            <person name="Castelle C.J."/>
            <person name="Probst A.J."/>
            <person name="Thomas B.C."/>
            <person name="Singh A."/>
            <person name="Wilkins M.J."/>
            <person name="Karaoz U."/>
            <person name="Brodie E.L."/>
            <person name="Williams K.H."/>
            <person name="Hubbard S.S."/>
            <person name="Banfield J.F."/>
        </authorList>
    </citation>
    <scope>NUCLEOTIDE SEQUENCE [LARGE SCALE GENOMIC DNA]</scope>
</reference>
<dbReference type="EMBL" id="MFCA01000017">
    <property type="protein sequence ID" value="OGE02269.1"/>
    <property type="molecule type" value="Genomic_DNA"/>
</dbReference>